<accession>A0ABQ4IYH9</accession>
<name>A0ABQ4IYH9_9ACTN</name>
<keyword evidence="2" id="KW-0812">Transmembrane</keyword>
<dbReference type="InterPro" id="IPR013517">
    <property type="entry name" value="FG-GAP"/>
</dbReference>
<dbReference type="InterPro" id="IPR027039">
    <property type="entry name" value="Crtac1"/>
</dbReference>
<reference evidence="4 5" key="1">
    <citation type="submission" date="2021-01" db="EMBL/GenBank/DDBJ databases">
        <title>Whole genome shotgun sequence of Verrucosispora lutea NBRC 106530.</title>
        <authorList>
            <person name="Komaki H."/>
            <person name="Tamura T."/>
        </authorList>
    </citation>
    <scope>NUCLEOTIDE SEQUENCE [LARGE SCALE GENOMIC DNA]</scope>
    <source>
        <strain evidence="4 5">NBRC 106530</strain>
    </source>
</reference>
<proteinExistence type="predicted"/>
<keyword evidence="5" id="KW-1185">Reference proteome</keyword>
<dbReference type="SUPFAM" id="SSF69318">
    <property type="entry name" value="Integrin alpha N-terminal domain"/>
    <property type="match status" value="1"/>
</dbReference>
<dbReference type="PANTHER" id="PTHR16026:SF0">
    <property type="entry name" value="CARTILAGE ACIDIC PROTEIN 1"/>
    <property type="match status" value="1"/>
</dbReference>
<dbReference type="Pfam" id="PF13517">
    <property type="entry name" value="FG-GAP_3"/>
    <property type="match status" value="1"/>
</dbReference>
<dbReference type="Proteomes" id="UP000643165">
    <property type="component" value="Unassembled WGS sequence"/>
</dbReference>
<keyword evidence="2" id="KW-0472">Membrane</keyword>
<evidence type="ECO:0000313" key="4">
    <source>
        <dbReference type="EMBL" id="GIJ22966.1"/>
    </source>
</evidence>
<gene>
    <name evidence="4" type="ORF">Vlu01_35900</name>
</gene>
<dbReference type="Gene3D" id="2.130.10.130">
    <property type="entry name" value="Integrin alpha, N-terminal"/>
    <property type="match status" value="2"/>
</dbReference>
<keyword evidence="2" id="KW-1133">Transmembrane helix</keyword>
<dbReference type="EMBL" id="BOPB01000020">
    <property type="protein sequence ID" value="GIJ22966.1"/>
    <property type="molecule type" value="Genomic_DNA"/>
</dbReference>
<comment type="caution">
    <text evidence="4">The sequence shown here is derived from an EMBL/GenBank/DDBJ whole genome shotgun (WGS) entry which is preliminary data.</text>
</comment>
<evidence type="ECO:0000256" key="1">
    <source>
        <dbReference type="ARBA" id="ARBA00022729"/>
    </source>
</evidence>
<dbReference type="Pfam" id="PF07593">
    <property type="entry name" value="UnbV_ASPIC"/>
    <property type="match status" value="1"/>
</dbReference>
<keyword evidence="1" id="KW-0732">Signal</keyword>
<feature type="domain" description="ASPIC/UnbV" evidence="3">
    <location>
        <begin position="569"/>
        <end position="631"/>
    </location>
</feature>
<evidence type="ECO:0000256" key="2">
    <source>
        <dbReference type="SAM" id="Phobius"/>
    </source>
</evidence>
<evidence type="ECO:0000313" key="5">
    <source>
        <dbReference type="Proteomes" id="UP000643165"/>
    </source>
</evidence>
<evidence type="ECO:0000259" key="3">
    <source>
        <dbReference type="Pfam" id="PF07593"/>
    </source>
</evidence>
<organism evidence="4 5">
    <name type="scientific">Micromonospora lutea</name>
    <dbReference type="NCBI Taxonomy" id="419825"/>
    <lineage>
        <taxon>Bacteria</taxon>
        <taxon>Bacillati</taxon>
        <taxon>Actinomycetota</taxon>
        <taxon>Actinomycetes</taxon>
        <taxon>Micromonosporales</taxon>
        <taxon>Micromonosporaceae</taxon>
        <taxon>Micromonospora</taxon>
    </lineage>
</organism>
<protein>
    <submittedName>
        <fullName evidence="4">RNA-binding protein</fullName>
    </submittedName>
</protein>
<dbReference type="PANTHER" id="PTHR16026">
    <property type="entry name" value="CARTILAGE ACIDIC PROTEIN 1"/>
    <property type="match status" value="1"/>
</dbReference>
<sequence>MASQPVGILRRLIPVFTVIVLLVATYLLARLPQASPTDRARLAARFGFTELPIVLPDGLPERSVRVVNPEYEHIRSWVSSVGAAVAINDLDGGGVANDVCLVDPRSDSVIITPAPGSANVYQPFILTPTPLPTHRAMAPMGCVPGDFNEDGWTDLLVYYWGRTPVLFMNRGGRAPLAPGRFRPTELVPTRDRGDGVYDGQLWNTNAVAVADFDGDGHVDIGVFNYFPDSQVLDPQGRAGVQMNHSMSRARNAGGAHILRWTSAQAGSEPSVTYTEQVAIDPAVGSGWTLGAASADLDGDLLPELYLANDFGNDRFFHNRSVAGEIRFELAEGERDPFTPKSLVLGHDSFKGMSIEFGDLHGSGRFDAFVSNITTSWGLEESTFVWRNIASSPQAAGEMLRAGRAPYENEAADRNLAWSGWGWDTKMADFDNDGEVEVVQTNGFIKGSLNRWAWLQELAMANDLMLRNPQMWPNSRPGDDIAGSQPIAFWAAEGNGRYANLGAELGMTDDTPSRGVAIADVDGNGTQDFAVARQWGQPSFYRNTTARPGDFLGLRLYRPATSPDAIGTPAYGAQVRVRTPDGRIRLAQLDGGGGHSGKRSFDLVFGLGEIGEQPVSVELAWRDLDGVVHTRTQQMTRGWHSLMLTDQAKAVRVP</sequence>
<feature type="transmembrane region" description="Helical" evidence="2">
    <location>
        <begin position="12"/>
        <end position="29"/>
    </location>
</feature>
<dbReference type="InterPro" id="IPR028994">
    <property type="entry name" value="Integrin_alpha_N"/>
</dbReference>
<dbReference type="InterPro" id="IPR011519">
    <property type="entry name" value="UnbV_ASPIC"/>
</dbReference>